<proteinExistence type="predicted"/>
<protein>
    <submittedName>
        <fullName evidence="1">Uncharacterized protein</fullName>
    </submittedName>
</protein>
<dbReference type="VEuPathDB" id="FungiDB:ASPWEDRAFT_646939"/>
<dbReference type="GeneID" id="63754607"/>
<reference evidence="2" key="1">
    <citation type="journal article" date="2017" name="Genome Biol.">
        <title>Comparative genomics reveals high biological diversity and specific adaptations in the industrially and medically important fungal genus Aspergillus.</title>
        <authorList>
            <person name="de Vries R.P."/>
            <person name="Riley R."/>
            <person name="Wiebenga A."/>
            <person name="Aguilar-Osorio G."/>
            <person name="Amillis S."/>
            <person name="Uchima C.A."/>
            <person name="Anderluh G."/>
            <person name="Asadollahi M."/>
            <person name="Askin M."/>
            <person name="Barry K."/>
            <person name="Battaglia E."/>
            <person name="Bayram O."/>
            <person name="Benocci T."/>
            <person name="Braus-Stromeyer S.A."/>
            <person name="Caldana C."/>
            <person name="Canovas D."/>
            <person name="Cerqueira G.C."/>
            <person name="Chen F."/>
            <person name="Chen W."/>
            <person name="Choi C."/>
            <person name="Clum A."/>
            <person name="Dos Santos R.A."/>
            <person name="Damasio A.R."/>
            <person name="Diallinas G."/>
            <person name="Emri T."/>
            <person name="Fekete E."/>
            <person name="Flipphi M."/>
            <person name="Freyberg S."/>
            <person name="Gallo A."/>
            <person name="Gournas C."/>
            <person name="Habgood R."/>
            <person name="Hainaut M."/>
            <person name="Harispe M.L."/>
            <person name="Henrissat B."/>
            <person name="Hilden K.S."/>
            <person name="Hope R."/>
            <person name="Hossain A."/>
            <person name="Karabika E."/>
            <person name="Karaffa L."/>
            <person name="Karanyi Z."/>
            <person name="Krasevec N."/>
            <person name="Kuo A."/>
            <person name="Kusch H."/>
            <person name="LaButti K."/>
            <person name="Lagendijk E.L."/>
            <person name="Lapidus A."/>
            <person name="Levasseur A."/>
            <person name="Lindquist E."/>
            <person name="Lipzen A."/>
            <person name="Logrieco A.F."/>
            <person name="MacCabe A."/>
            <person name="Maekelae M.R."/>
            <person name="Malavazi I."/>
            <person name="Melin P."/>
            <person name="Meyer V."/>
            <person name="Mielnichuk N."/>
            <person name="Miskei M."/>
            <person name="Molnar A.P."/>
            <person name="Mule G."/>
            <person name="Ngan C.Y."/>
            <person name="Orejas M."/>
            <person name="Orosz E."/>
            <person name="Ouedraogo J.P."/>
            <person name="Overkamp K.M."/>
            <person name="Park H.-S."/>
            <person name="Perrone G."/>
            <person name="Piumi F."/>
            <person name="Punt P.J."/>
            <person name="Ram A.F."/>
            <person name="Ramon A."/>
            <person name="Rauscher S."/>
            <person name="Record E."/>
            <person name="Riano-Pachon D.M."/>
            <person name="Robert V."/>
            <person name="Roehrig J."/>
            <person name="Ruller R."/>
            <person name="Salamov A."/>
            <person name="Salih N.S."/>
            <person name="Samson R.A."/>
            <person name="Sandor E."/>
            <person name="Sanguinetti M."/>
            <person name="Schuetze T."/>
            <person name="Sepcic K."/>
            <person name="Shelest E."/>
            <person name="Sherlock G."/>
            <person name="Sophianopoulou V."/>
            <person name="Squina F.M."/>
            <person name="Sun H."/>
            <person name="Susca A."/>
            <person name="Todd R.B."/>
            <person name="Tsang A."/>
            <person name="Unkles S.E."/>
            <person name="van de Wiele N."/>
            <person name="van Rossen-Uffink D."/>
            <person name="Oliveira J.V."/>
            <person name="Vesth T.C."/>
            <person name="Visser J."/>
            <person name="Yu J.-H."/>
            <person name="Zhou M."/>
            <person name="Andersen M.R."/>
            <person name="Archer D.B."/>
            <person name="Baker S.E."/>
            <person name="Benoit I."/>
            <person name="Brakhage A.A."/>
            <person name="Braus G.H."/>
            <person name="Fischer R."/>
            <person name="Frisvad J.C."/>
            <person name="Goldman G.H."/>
            <person name="Houbraken J."/>
            <person name="Oakley B."/>
            <person name="Pocsi I."/>
            <person name="Scazzocchio C."/>
            <person name="Seiboth B."/>
            <person name="vanKuyk P.A."/>
            <person name="Wortman J."/>
            <person name="Dyer P.S."/>
            <person name="Grigoriev I.V."/>
        </authorList>
    </citation>
    <scope>NUCLEOTIDE SEQUENCE [LARGE SCALE GENOMIC DNA]</scope>
    <source>
        <strain evidence="2">DTO 134E9</strain>
    </source>
</reference>
<dbReference type="RefSeq" id="XP_040685723.1">
    <property type="nucleotide sequence ID" value="XM_040838759.1"/>
</dbReference>
<dbReference type="STRING" id="1073089.A0A1L9RAT5"/>
<gene>
    <name evidence="1" type="ORF">ASPWEDRAFT_646939</name>
</gene>
<sequence>MPCRRRRRRPFLTMAKIEKQQLQEILFHRAQRFDFRRHLAEYSTLDLDTIEKMCFETIEEDEENLELVALKVANRPDASIFPFLEGIRPKEHPTWHISRARCLPRYTYAWAIKAGNTDMFDMKLISLDGESFVDMEIPDMHGETYVVILFPRTCVKNDMRERLPAVCNHLMSSDEIGIVISQSEFQKM</sequence>
<dbReference type="Proteomes" id="UP000184383">
    <property type="component" value="Unassembled WGS sequence"/>
</dbReference>
<organism evidence="1 2">
    <name type="scientific">Aspergillus wentii DTO 134E9</name>
    <dbReference type="NCBI Taxonomy" id="1073089"/>
    <lineage>
        <taxon>Eukaryota</taxon>
        <taxon>Fungi</taxon>
        <taxon>Dikarya</taxon>
        <taxon>Ascomycota</taxon>
        <taxon>Pezizomycotina</taxon>
        <taxon>Eurotiomycetes</taxon>
        <taxon>Eurotiomycetidae</taxon>
        <taxon>Eurotiales</taxon>
        <taxon>Aspergillaceae</taxon>
        <taxon>Aspergillus</taxon>
        <taxon>Aspergillus subgen. Cremei</taxon>
    </lineage>
</organism>
<accession>A0A1L9RAT5</accession>
<keyword evidence="2" id="KW-1185">Reference proteome</keyword>
<name>A0A1L9RAT5_ASPWE</name>
<dbReference type="EMBL" id="KV878215">
    <property type="protein sequence ID" value="OJJ32046.1"/>
    <property type="molecule type" value="Genomic_DNA"/>
</dbReference>
<evidence type="ECO:0000313" key="1">
    <source>
        <dbReference type="EMBL" id="OJJ32046.1"/>
    </source>
</evidence>
<dbReference type="AlphaFoldDB" id="A0A1L9RAT5"/>
<dbReference type="OrthoDB" id="4138941at2759"/>
<evidence type="ECO:0000313" key="2">
    <source>
        <dbReference type="Proteomes" id="UP000184383"/>
    </source>
</evidence>